<dbReference type="PANTHER" id="PTHR21581">
    <property type="entry name" value="D-ALANYL-D-ALANINE CARBOXYPEPTIDASE"/>
    <property type="match status" value="1"/>
</dbReference>
<dbReference type="InterPro" id="IPR011990">
    <property type="entry name" value="TPR-like_helical_dom_sf"/>
</dbReference>
<feature type="region of interest" description="Disordered" evidence="1">
    <location>
        <begin position="151"/>
        <end position="170"/>
    </location>
</feature>
<name>A0A0D6QW34_ARACU</name>
<dbReference type="PANTHER" id="PTHR21581:SF6">
    <property type="entry name" value="TRAFFICKING PROTEIN PARTICLE COMPLEX SUBUNIT 12"/>
    <property type="match status" value="1"/>
</dbReference>
<proteinExistence type="predicted"/>
<feature type="region of interest" description="Disordered" evidence="1">
    <location>
        <begin position="246"/>
        <end position="276"/>
    </location>
</feature>
<evidence type="ECO:0000313" key="2">
    <source>
        <dbReference type="EMBL" id="JAG94656.1"/>
    </source>
</evidence>
<accession>A0A0D6QW34</accession>
<dbReference type="SUPFAM" id="SSF48452">
    <property type="entry name" value="TPR-like"/>
    <property type="match status" value="1"/>
</dbReference>
<dbReference type="EMBL" id="GCKF01042845">
    <property type="protein sequence ID" value="JAG94656.1"/>
    <property type="molecule type" value="Transcribed_RNA"/>
</dbReference>
<dbReference type="AlphaFoldDB" id="A0A0D6QW34"/>
<organism evidence="2">
    <name type="scientific">Araucaria cunninghamii</name>
    <name type="common">Hoop pine</name>
    <name type="synonym">Moreton Bay pine</name>
    <dbReference type="NCBI Taxonomy" id="56994"/>
    <lineage>
        <taxon>Eukaryota</taxon>
        <taxon>Viridiplantae</taxon>
        <taxon>Streptophyta</taxon>
        <taxon>Embryophyta</taxon>
        <taxon>Tracheophyta</taxon>
        <taxon>Spermatophyta</taxon>
        <taxon>Pinopsida</taxon>
        <taxon>Pinidae</taxon>
        <taxon>Conifers II</taxon>
        <taxon>Araucariales</taxon>
        <taxon>Araucariaceae</taxon>
        <taxon>Araucaria</taxon>
    </lineage>
</organism>
<dbReference type="Gene3D" id="1.25.40.10">
    <property type="entry name" value="Tetratricopeptide repeat domain"/>
    <property type="match status" value="1"/>
</dbReference>
<reference evidence="2" key="1">
    <citation type="submission" date="2015-03" db="EMBL/GenBank/DDBJ databases">
        <title>A transcriptome of Araucaria cunninghamii, an australian fine timber species.</title>
        <authorList>
            <person name="Jing Yi C.J.Y."/>
            <person name="Yin San L.Y.S."/>
            <person name="Abdul Karim S.S."/>
            <person name="Wan Azmi N.N."/>
            <person name="Hercus R.R."/>
            <person name="Croft L.L."/>
        </authorList>
    </citation>
    <scope>NUCLEOTIDE SEQUENCE</scope>
    <source>
        <strain evidence="2">MI0301</strain>
        <tissue evidence="2">Leaf</tissue>
    </source>
</reference>
<protein>
    <submittedName>
        <fullName evidence="2">Uncharacterized protein</fullName>
    </submittedName>
</protein>
<sequence>MDPLLNPETSLNDFCHEITVLQDLARQGSWRSMLEKIAQARKLSVLQKPHEHLTYLAYNVLALAKLRRYGEAAEELETIGDFEDPKYRYESHAYFYNGKSGSMVPFSLRWLHAEIPHRLGRRQETLDRLYKLLDFVEHRIAMKKREQKTDIQLVGSANKPSSGLKSETLEKVPEKILKAPETQETPQGAPSPAVPFPFTSSKEGGVVAVNPVETSESGISGDVVLETSEHLGDGVDEGIAFESLKLDESNPAETAPRNPADRMRVGQGSDAGHKSNALDEDFGEFVASKASQGSKTEGQFEFSALWRWQRREDLVINSILRHHLSQKDYITSMKWLERLLERDPLDPFLLSKVGYLQLQMGDLSGAKTTFSRIEAMVEKGNVFSVSSSEVLKNLVNRNRALEHLVAKDYTSAVREYEEAMDRDPADVVATNNKALCLMYSRDLLGSIKVLENALERVPVLALNENVVLNLCSMYELAFVNNVETKRTLSSWIVQIAPEDFDLSCTRL</sequence>
<evidence type="ECO:0000256" key="1">
    <source>
        <dbReference type="SAM" id="MobiDB-lite"/>
    </source>
</evidence>